<dbReference type="OrthoDB" id="5030973at2759"/>
<reference evidence="3 4" key="2">
    <citation type="submission" date="2012-08" db="EMBL/GenBank/DDBJ databases">
        <authorList>
            <person name="Gan P.H.P."/>
            <person name="Ikeda K."/>
            <person name="Irieda H."/>
            <person name="Narusaka M."/>
            <person name="O'Connell R.J."/>
            <person name="Narusaka Y."/>
            <person name="Takano Y."/>
            <person name="Kubo Y."/>
            <person name="Shirasu K."/>
        </authorList>
    </citation>
    <scope>NUCLEOTIDE SEQUENCE [LARGE SCALE GENOMIC DNA]</scope>
    <source>
        <strain evidence="3 4">Nara gc5</strain>
    </source>
</reference>
<evidence type="ECO:0000256" key="1">
    <source>
        <dbReference type="SAM" id="MobiDB-lite"/>
    </source>
</evidence>
<dbReference type="Proteomes" id="UP000011096">
    <property type="component" value="Unassembled WGS sequence"/>
</dbReference>
<keyword evidence="4" id="KW-1185">Reference proteome</keyword>
<reference evidence="3 4" key="3">
    <citation type="submission" date="2020-04" db="EMBL/GenBank/DDBJ databases">
        <title>Genome sequencing and assembly of multiple isolates from the Colletotrichum gloeosporioides species complex.</title>
        <authorList>
            <person name="Gan P."/>
            <person name="Shirasu K."/>
        </authorList>
    </citation>
    <scope>NUCLEOTIDE SEQUENCE [LARGE SCALE GENOMIC DNA]</scope>
    <source>
        <strain evidence="3 4">Nara gc5</strain>
    </source>
</reference>
<dbReference type="HOGENOM" id="CLU_613942_0_0_1"/>
<reference evidence="2" key="1">
    <citation type="submission" date="2012-08" db="EMBL/GenBank/DDBJ databases">
        <title>Genome analysis of Colletotrichum orbiculare and Colletotrichum fructicola.</title>
        <authorList>
            <person name="Gan P.H.P."/>
            <person name="Ikeda K."/>
            <person name="Irieda H."/>
            <person name="Narusaka M."/>
            <person name="O'Connell R.J."/>
            <person name="Narusaka Y."/>
            <person name="Takano Y."/>
            <person name="Kubo Y."/>
            <person name="Shirasu K."/>
        </authorList>
    </citation>
    <scope>NUCLEOTIDE SEQUENCE</scope>
    <source>
        <strain evidence="2">Nara gc5</strain>
    </source>
</reference>
<evidence type="ECO:0000313" key="4">
    <source>
        <dbReference type="Proteomes" id="UP000011096"/>
    </source>
</evidence>
<dbReference type="AlphaFoldDB" id="L2GC59"/>
<proteinExistence type="predicted"/>
<feature type="compositionally biased region" description="Basic and acidic residues" evidence="1">
    <location>
        <begin position="280"/>
        <end position="302"/>
    </location>
</feature>
<evidence type="ECO:0000313" key="2">
    <source>
        <dbReference type="EMBL" id="ELA36192.1"/>
    </source>
</evidence>
<sequence>MDGWDDDDDSHFEGVQPIIILDDDRAVKKGAELKFEFVGTDSSEFNTDNIIDEGIGGGALRIQWDTTKVVHGKLKPDGPPATLIVFQFVFLPHRSNNRFKNTTITVTFSAGKVLKISPDNQWTTLPSERQQERSHTISPGIEAALGPAKATTSYTWQQKETETIKGHAKVTGEITGRPYKLGSAKRKKDMVVWTLSEDSHAKTGLPSLLETALLLQRKPTEEQPLDEEFTASIKIHGDVNRSAAFEHKLRNIGKLMSGGTREGKDIVFRPPAVNRGTAQNREKLEDEDLEAYRHLISVREWENPGEEGGPSPSDKSANAPPQVQPLTPASVPTAVPTFTTAQNSIQVSKMAETDKTAASLAKLTLPDTPITPTAQGVPLQNHVRETTEIVNVESEKLPNLREQLRLVRAEANWVVRVIDLLAEERRLLDRIGQLEFQGGATNEAES</sequence>
<protein>
    <submittedName>
        <fullName evidence="2">Uncharacterized protein</fullName>
    </submittedName>
</protein>
<dbReference type="InParanoid" id="L2GC59"/>
<name>L2GC59_COLFN</name>
<gene>
    <name evidence="2" type="ORF">CGGC5_4199</name>
    <name evidence="3" type="ORF">CGGC5_v011497</name>
</gene>
<evidence type="ECO:0000313" key="3">
    <source>
        <dbReference type="EMBL" id="KAF4481162.1"/>
    </source>
</evidence>
<feature type="compositionally biased region" description="Polar residues" evidence="1">
    <location>
        <begin position="313"/>
        <end position="327"/>
    </location>
</feature>
<dbReference type="STRING" id="1213859.L2GC59"/>
<organism evidence="2">
    <name type="scientific">Colletotrichum fructicola (strain Nara gc5)</name>
    <name type="common">Anthracnose fungus</name>
    <name type="synonym">Colletotrichum gloeosporioides (strain Nara gc5)</name>
    <dbReference type="NCBI Taxonomy" id="1213859"/>
    <lineage>
        <taxon>Eukaryota</taxon>
        <taxon>Fungi</taxon>
        <taxon>Dikarya</taxon>
        <taxon>Ascomycota</taxon>
        <taxon>Pezizomycotina</taxon>
        <taxon>Sordariomycetes</taxon>
        <taxon>Hypocreomycetidae</taxon>
        <taxon>Glomerellales</taxon>
        <taxon>Glomerellaceae</taxon>
        <taxon>Colletotrichum</taxon>
        <taxon>Colletotrichum gloeosporioides species complex</taxon>
    </lineage>
</organism>
<feature type="region of interest" description="Disordered" evidence="1">
    <location>
        <begin position="259"/>
        <end position="334"/>
    </location>
</feature>
<dbReference type="EMBL" id="KB020530">
    <property type="protein sequence ID" value="ELA36192.1"/>
    <property type="molecule type" value="Genomic_DNA"/>
</dbReference>
<dbReference type="EMBL" id="ANPB02000006">
    <property type="protein sequence ID" value="KAF4481162.1"/>
    <property type="molecule type" value="Genomic_DNA"/>
</dbReference>
<accession>L2GC59</accession>